<dbReference type="PANTHER" id="PTHR39173:SF1">
    <property type="entry name" value="ACETYLTRANSFERASE"/>
    <property type="match status" value="1"/>
</dbReference>
<keyword evidence="2" id="KW-0808">Transferase</keyword>
<keyword evidence="3" id="KW-1185">Reference proteome</keyword>
<gene>
    <name evidence="2" type="ORF">EJP69_01055</name>
</gene>
<proteinExistence type="predicted"/>
<comment type="caution">
    <text evidence="2">The sequence shown here is derived from an EMBL/GenBank/DDBJ whole genome shotgun (WGS) entry which is preliminary data.</text>
</comment>
<sequence>MELVWPAKAYLPSYVSALNRGWARDETRPESGAEERAAIKADPDRFLASLVDRKARGGRILMPDGSKVRRLPGYKCWMWDGEFCGSIDLRWQPGTDALPLYCLGHIGYNVVPWKQRKGYATRALGSMLKLAAGEGLGRVEITTSPGNLASQKVIEANGGVLIETFITLPSQGSLTKLRYRIDL</sequence>
<dbReference type="OrthoDB" id="9797989at2"/>
<accession>A0A431TU99</accession>
<feature type="domain" description="N-acetyltransferase" evidence="1">
    <location>
        <begin position="73"/>
        <end position="158"/>
    </location>
</feature>
<dbReference type="GO" id="GO:0016747">
    <property type="term" value="F:acyltransferase activity, transferring groups other than amino-acyl groups"/>
    <property type="evidence" value="ECO:0007669"/>
    <property type="project" value="InterPro"/>
</dbReference>
<dbReference type="Pfam" id="PF13302">
    <property type="entry name" value="Acetyltransf_3"/>
    <property type="match status" value="1"/>
</dbReference>
<name>A0A431TU99_9BURK</name>
<reference evidence="2 3" key="1">
    <citation type="submission" date="2018-12" db="EMBL/GenBank/DDBJ databases">
        <title>The genome of Variovorax gossypii DSM 100435.</title>
        <authorList>
            <person name="Gao J."/>
            <person name="Sun J."/>
        </authorList>
    </citation>
    <scope>NUCLEOTIDE SEQUENCE [LARGE SCALE GENOMIC DNA]</scope>
    <source>
        <strain evidence="2 3">DSM 100435</strain>
    </source>
</reference>
<evidence type="ECO:0000259" key="1">
    <source>
        <dbReference type="Pfam" id="PF13302"/>
    </source>
</evidence>
<dbReference type="InterPro" id="IPR000182">
    <property type="entry name" value="GNAT_dom"/>
</dbReference>
<evidence type="ECO:0000313" key="2">
    <source>
        <dbReference type="EMBL" id="RTQ37606.1"/>
    </source>
</evidence>
<dbReference type="InterPro" id="IPR016181">
    <property type="entry name" value="Acyl_CoA_acyltransferase"/>
</dbReference>
<protein>
    <submittedName>
        <fullName evidence="2">GNAT family N-acetyltransferase</fullName>
    </submittedName>
</protein>
<dbReference type="SUPFAM" id="SSF55729">
    <property type="entry name" value="Acyl-CoA N-acyltransferases (Nat)"/>
    <property type="match status" value="1"/>
</dbReference>
<dbReference type="Gene3D" id="3.40.630.30">
    <property type="match status" value="1"/>
</dbReference>
<organism evidence="2 3">
    <name type="scientific">Variovorax gossypii</name>
    <dbReference type="NCBI Taxonomy" id="1679495"/>
    <lineage>
        <taxon>Bacteria</taxon>
        <taxon>Pseudomonadati</taxon>
        <taxon>Pseudomonadota</taxon>
        <taxon>Betaproteobacteria</taxon>
        <taxon>Burkholderiales</taxon>
        <taxon>Comamonadaceae</taxon>
        <taxon>Variovorax</taxon>
    </lineage>
</organism>
<dbReference type="PANTHER" id="PTHR39173">
    <property type="entry name" value="ACETYLTRANSFERASE"/>
    <property type="match status" value="1"/>
</dbReference>
<dbReference type="EMBL" id="RXOE01000001">
    <property type="protein sequence ID" value="RTQ37606.1"/>
    <property type="molecule type" value="Genomic_DNA"/>
</dbReference>
<dbReference type="Proteomes" id="UP000267418">
    <property type="component" value="Unassembled WGS sequence"/>
</dbReference>
<evidence type="ECO:0000313" key="3">
    <source>
        <dbReference type="Proteomes" id="UP000267418"/>
    </source>
</evidence>
<dbReference type="AlphaFoldDB" id="A0A431TU99"/>